<evidence type="ECO:0000256" key="2">
    <source>
        <dbReference type="ARBA" id="ARBA00022692"/>
    </source>
</evidence>
<keyword evidence="9" id="KW-1185">Reference proteome</keyword>
<feature type="region of interest" description="Disordered" evidence="5">
    <location>
        <begin position="533"/>
        <end position="587"/>
    </location>
</feature>
<dbReference type="InterPro" id="IPR020846">
    <property type="entry name" value="MFS_dom"/>
</dbReference>
<evidence type="ECO:0000256" key="4">
    <source>
        <dbReference type="ARBA" id="ARBA00023136"/>
    </source>
</evidence>
<dbReference type="PANTHER" id="PTHR23501">
    <property type="entry name" value="MAJOR FACILITATOR SUPERFAMILY"/>
    <property type="match status" value="1"/>
</dbReference>
<evidence type="ECO:0000259" key="7">
    <source>
        <dbReference type="PROSITE" id="PS50850"/>
    </source>
</evidence>
<dbReference type="SUPFAM" id="SSF103473">
    <property type="entry name" value="MFS general substrate transporter"/>
    <property type="match status" value="1"/>
</dbReference>
<feature type="compositionally biased region" description="Polar residues" evidence="5">
    <location>
        <begin position="533"/>
        <end position="543"/>
    </location>
</feature>
<dbReference type="GO" id="GO:0005886">
    <property type="term" value="C:plasma membrane"/>
    <property type="evidence" value="ECO:0007669"/>
    <property type="project" value="TreeGrafter"/>
</dbReference>
<feature type="domain" description="Major facilitator superfamily (MFS) profile" evidence="7">
    <location>
        <begin position="41"/>
        <end position="466"/>
    </location>
</feature>
<gene>
    <name evidence="8" type="ORF">OHK93_004369</name>
</gene>
<evidence type="ECO:0000256" key="6">
    <source>
        <dbReference type="SAM" id="Phobius"/>
    </source>
</evidence>
<dbReference type="GO" id="GO:0022857">
    <property type="term" value="F:transmembrane transporter activity"/>
    <property type="evidence" value="ECO:0007669"/>
    <property type="project" value="InterPro"/>
</dbReference>
<feature type="transmembrane region" description="Helical" evidence="6">
    <location>
        <begin position="165"/>
        <end position="183"/>
    </location>
</feature>
<accession>A0AA43TYF1</accession>
<comment type="subcellular location">
    <subcellularLocation>
        <location evidence="1">Membrane</location>
        <topology evidence="1">Multi-pass membrane protein</topology>
    </subcellularLocation>
</comment>
<feature type="transmembrane region" description="Helical" evidence="6">
    <location>
        <begin position="475"/>
        <end position="497"/>
    </location>
</feature>
<dbReference type="Proteomes" id="UP001161017">
    <property type="component" value="Unassembled WGS sequence"/>
</dbReference>
<dbReference type="InterPro" id="IPR036259">
    <property type="entry name" value="MFS_trans_sf"/>
</dbReference>
<sequence>MRFSKSKRNDAAQVNITTELENADTLVEDDGYPHSWKLVIILLGLALGIFLVAIDTIIVSVAIPSISTEFKRLSDVGWYGSAYLLTVTAFQPVAGTMFRLYNIKIVYLTSIVIFEEIAGSVLCAAAPSSFTLILGRAIAGVGASGLMQGATGTITYIAPLQKRPFNLPIGAVVFCLIALFLHVDKPDEEMRKLPWKKQLSYLDPVGVILLLGGVTCLLIALQWGGNKYSWKSATIIGLLVGCATLLLAFGFVQWWLGEMATIPLRILRQRTILFGAIALFFTNWSNNVKLYYLPFYFQAVQGVSAIESAVRFLPIAIPLVIATVIAGALVSKTGYYMPIMITGQVIAAIGSGFLSTIGISTPTAEWAAYSVLTGFGIGLCNQLPFSAVQVVVDSESEVFIGNGILTFAGLAGGAIGVQIGETLLVTTLTREVPKYTSAISPQTVIAVGALGLKKLTTDPIILTGLRKAYAKAVDATIICAVAAICLSIPFAACMQWLNLKKVAVRKEQQKARTDEVHRIEQLRKAAEQEEKSNFWSAHLSTPETSPPPVYTSRAISRPARSSARLDSRIRQATETNRSASRRWSRPVSVQRPESSRYSFAPSNRWSLPVMSPMSDWGMNYFFRGEEVQSEASRQEERAWPIPEEYAGMF</sequence>
<feature type="compositionally biased region" description="Low complexity" evidence="5">
    <location>
        <begin position="552"/>
        <end position="562"/>
    </location>
</feature>
<evidence type="ECO:0000256" key="1">
    <source>
        <dbReference type="ARBA" id="ARBA00004141"/>
    </source>
</evidence>
<proteinExistence type="predicted"/>
<feature type="transmembrane region" description="Helical" evidence="6">
    <location>
        <begin position="137"/>
        <end position="159"/>
    </location>
</feature>
<reference evidence="8" key="1">
    <citation type="journal article" date="2023" name="Genome Biol. Evol.">
        <title>First Whole Genome Sequence and Flow Cytometry Genome Size Data for the Lichen-Forming Fungus Ramalina farinacea (Ascomycota).</title>
        <authorList>
            <person name="Llewellyn T."/>
            <person name="Mian S."/>
            <person name="Hill R."/>
            <person name="Leitch I.J."/>
            <person name="Gaya E."/>
        </authorList>
    </citation>
    <scope>NUCLEOTIDE SEQUENCE</scope>
    <source>
        <strain evidence="8">LIQ254RAFAR</strain>
    </source>
</reference>
<feature type="transmembrane region" description="Helical" evidence="6">
    <location>
        <begin position="337"/>
        <end position="360"/>
    </location>
</feature>
<feature type="transmembrane region" description="Helical" evidence="6">
    <location>
        <begin position="38"/>
        <end position="64"/>
    </location>
</feature>
<dbReference type="EMBL" id="JAPUFD010000020">
    <property type="protein sequence ID" value="MDI1492588.1"/>
    <property type="molecule type" value="Genomic_DNA"/>
</dbReference>
<feature type="transmembrane region" description="Helical" evidence="6">
    <location>
        <begin position="204"/>
        <end position="223"/>
    </location>
</feature>
<feature type="transmembrane region" description="Helical" evidence="6">
    <location>
        <begin position="235"/>
        <end position="256"/>
    </location>
</feature>
<dbReference type="Gene3D" id="1.20.1250.20">
    <property type="entry name" value="MFS general substrate transporter like domains"/>
    <property type="match status" value="2"/>
</dbReference>
<feature type="transmembrane region" description="Helical" evidence="6">
    <location>
        <begin position="76"/>
        <end position="93"/>
    </location>
</feature>
<dbReference type="AlphaFoldDB" id="A0AA43TYF1"/>
<evidence type="ECO:0000313" key="9">
    <source>
        <dbReference type="Proteomes" id="UP001161017"/>
    </source>
</evidence>
<evidence type="ECO:0000313" key="8">
    <source>
        <dbReference type="EMBL" id="MDI1492588.1"/>
    </source>
</evidence>
<organism evidence="8 9">
    <name type="scientific">Ramalina farinacea</name>
    <dbReference type="NCBI Taxonomy" id="258253"/>
    <lineage>
        <taxon>Eukaryota</taxon>
        <taxon>Fungi</taxon>
        <taxon>Dikarya</taxon>
        <taxon>Ascomycota</taxon>
        <taxon>Pezizomycotina</taxon>
        <taxon>Lecanoromycetes</taxon>
        <taxon>OSLEUM clade</taxon>
        <taxon>Lecanoromycetidae</taxon>
        <taxon>Lecanorales</taxon>
        <taxon>Lecanorineae</taxon>
        <taxon>Ramalinaceae</taxon>
        <taxon>Ramalina</taxon>
    </lineage>
</organism>
<dbReference type="PANTHER" id="PTHR23501:SF199">
    <property type="entry name" value="MFS EFFLUX TRANSPORTER INPD-RELATED"/>
    <property type="match status" value="1"/>
</dbReference>
<keyword evidence="4 6" id="KW-0472">Membrane</keyword>
<protein>
    <recommendedName>
        <fullName evidence="7">Major facilitator superfamily (MFS) profile domain-containing protein</fullName>
    </recommendedName>
</protein>
<feature type="transmembrane region" description="Helical" evidence="6">
    <location>
        <begin position="366"/>
        <end position="392"/>
    </location>
</feature>
<dbReference type="CDD" id="cd17502">
    <property type="entry name" value="MFS_Azr1_MDR_like"/>
    <property type="match status" value="1"/>
</dbReference>
<dbReference type="PROSITE" id="PS50850">
    <property type="entry name" value="MFS"/>
    <property type="match status" value="1"/>
</dbReference>
<feature type="transmembrane region" description="Helical" evidence="6">
    <location>
        <begin position="272"/>
        <end position="292"/>
    </location>
</feature>
<keyword evidence="2 6" id="KW-0812">Transmembrane</keyword>
<name>A0AA43TYF1_9LECA</name>
<keyword evidence="3 6" id="KW-1133">Transmembrane helix</keyword>
<evidence type="ECO:0000256" key="3">
    <source>
        <dbReference type="ARBA" id="ARBA00022989"/>
    </source>
</evidence>
<comment type="caution">
    <text evidence="8">The sequence shown here is derived from an EMBL/GenBank/DDBJ whole genome shotgun (WGS) entry which is preliminary data.</text>
</comment>
<feature type="transmembrane region" description="Helical" evidence="6">
    <location>
        <begin position="105"/>
        <end position="125"/>
    </location>
</feature>
<feature type="transmembrane region" description="Helical" evidence="6">
    <location>
        <begin position="312"/>
        <end position="330"/>
    </location>
</feature>
<dbReference type="Pfam" id="PF07690">
    <property type="entry name" value="MFS_1"/>
    <property type="match status" value="1"/>
</dbReference>
<dbReference type="InterPro" id="IPR011701">
    <property type="entry name" value="MFS"/>
</dbReference>
<feature type="transmembrane region" description="Helical" evidence="6">
    <location>
        <begin position="399"/>
        <end position="419"/>
    </location>
</feature>
<evidence type="ECO:0000256" key="5">
    <source>
        <dbReference type="SAM" id="MobiDB-lite"/>
    </source>
</evidence>